<dbReference type="STRING" id="1080227.A8L45_23250"/>
<accession>A0A1C3E4Q9</accession>
<feature type="region of interest" description="Disordered" evidence="1">
    <location>
        <begin position="1"/>
        <end position="26"/>
    </location>
</feature>
<organism evidence="2 3">
    <name type="scientific">Veronia pacifica</name>
    <dbReference type="NCBI Taxonomy" id="1080227"/>
    <lineage>
        <taxon>Bacteria</taxon>
        <taxon>Pseudomonadati</taxon>
        <taxon>Pseudomonadota</taxon>
        <taxon>Gammaproteobacteria</taxon>
        <taxon>Vibrionales</taxon>
        <taxon>Vibrionaceae</taxon>
        <taxon>Veronia</taxon>
    </lineage>
</organism>
<dbReference type="AlphaFoldDB" id="A0A1C3E4Q9"/>
<evidence type="ECO:0000313" key="3">
    <source>
        <dbReference type="Proteomes" id="UP000094936"/>
    </source>
</evidence>
<gene>
    <name evidence="2" type="ORF">A8L45_23250</name>
</gene>
<reference evidence="2 3" key="1">
    <citation type="submission" date="2016-05" db="EMBL/GenBank/DDBJ databases">
        <title>Genomic Taxonomy of the Vibrionaceae.</title>
        <authorList>
            <person name="Gomez-Gil B."/>
            <person name="Enciso-Ibarra J."/>
        </authorList>
    </citation>
    <scope>NUCLEOTIDE SEQUENCE [LARGE SCALE GENOMIC DNA]</scope>
    <source>
        <strain evidence="2 3">CAIM 1920</strain>
    </source>
</reference>
<feature type="compositionally biased region" description="Polar residues" evidence="1">
    <location>
        <begin position="1"/>
        <end position="12"/>
    </location>
</feature>
<evidence type="ECO:0000313" key="2">
    <source>
        <dbReference type="EMBL" id="ODA28193.1"/>
    </source>
</evidence>
<evidence type="ECO:0000256" key="1">
    <source>
        <dbReference type="SAM" id="MobiDB-lite"/>
    </source>
</evidence>
<keyword evidence="3" id="KW-1185">Reference proteome</keyword>
<comment type="caution">
    <text evidence="2">The sequence shown here is derived from an EMBL/GenBank/DDBJ whole genome shotgun (WGS) entry which is preliminary data.</text>
</comment>
<sequence>MGCRSTPIQTTDKTGDITKPQHPEFASKQTELVNAVDLLSRINDPDLMQQASDREDSIEYLRNRGVLLDDPLTMFD</sequence>
<name>A0A1C3E4Q9_9GAMM</name>
<protein>
    <submittedName>
        <fullName evidence="2">Uncharacterized protein</fullName>
    </submittedName>
</protein>
<dbReference type="EMBL" id="LYBM01000098">
    <property type="protein sequence ID" value="ODA28193.1"/>
    <property type="molecule type" value="Genomic_DNA"/>
</dbReference>
<proteinExistence type="predicted"/>
<dbReference type="Proteomes" id="UP000094936">
    <property type="component" value="Unassembled WGS sequence"/>
</dbReference>
<feature type="compositionally biased region" description="Basic and acidic residues" evidence="1">
    <location>
        <begin position="13"/>
        <end position="22"/>
    </location>
</feature>